<evidence type="ECO:0000256" key="1">
    <source>
        <dbReference type="ARBA" id="ARBA00001946"/>
    </source>
</evidence>
<dbReference type="GO" id="GO:0000166">
    <property type="term" value="F:nucleotide binding"/>
    <property type="evidence" value="ECO:0007669"/>
    <property type="project" value="UniProtKB-KW"/>
</dbReference>
<reference evidence="12 13" key="1">
    <citation type="submission" date="2020-12" db="EMBL/GenBank/DDBJ databases">
        <title>Sulforoseuscoccus oceanibium gen. nov., sp. nov., a representative of the phylum Verrucomicrobia with special cytoplasmic membrane, and proposal of Sulforoseuscoccusaceae fam. nov.</title>
        <authorList>
            <person name="Xi F."/>
        </authorList>
    </citation>
    <scope>NUCLEOTIDE SEQUENCE [LARGE SCALE GENOMIC DNA]</scope>
    <source>
        <strain evidence="12 13">T37</strain>
    </source>
</reference>
<evidence type="ECO:0000259" key="9">
    <source>
        <dbReference type="Pfam" id="PF01743"/>
    </source>
</evidence>
<evidence type="ECO:0000256" key="3">
    <source>
        <dbReference type="ARBA" id="ARBA00022694"/>
    </source>
</evidence>
<keyword evidence="7" id="KW-0460">Magnesium</keyword>
<evidence type="ECO:0000259" key="11">
    <source>
        <dbReference type="Pfam" id="PF12627"/>
    </source>
</evidence>
<evidence type="ECO:0000256" key="5">
    <source>
        <dbReference type="ARBA" id="ARBA00022723"/>
    </source>
</evidence>
<dbReference type="InterPro" id="IPR032828">
    <property type="entry name" value="PolyA_RNA-bd"/>
</dbReference>
<evidence type="ECO:0000259" key="10">
    <source>
        <dbReference type="Pfam" id="PF01966"/>
    </source>
</evidence>
<dbReference type="GO" id="GO:0016779">
    <property type="term" value="F:nucleotidyltransferase activity"/>
    <property type="evidence" value="ECO:0007669"/>
    <property type="project" value="UniProtKB-KW"/>
</dbReference>
<dbReference type="GO" id="GO:0046872">
    <property type="term" value="F:metal ion binding"/>
    <property type="evidence" value="ECO:0007669"/>
    <property type="project" value="UniProtKB-KW"/>
</dbReference>
<dbReference type="NCBIfam" id="TIGR00277">
    <property type="entry name" value="HDIG"/>
    <property type="match status" value="1"/>
</dbReference>
<keyword evidence="8" id="KW-0694">RNA-binding</keyword>
<evidence type="ECO:0000256" key="6">
    <source>
        <dbReference type="ARBA" id="ARBA00022741"/>
    </source>
</evidence>
<dbReference type="PANTHER" id="PTHR46173">
    <property type="entry name" value="CCA TRNA NUCLEOTIDYLTRANSFERASE 1, MITOCHONDRIAL"/>
    <property type="match status" value="1"/>
</dbReference>
<dbReference type="RefSeq" id="WP_164362821.1">
    <property type="nucleotide sequence ID" value="NZ_CP066776.1"/>
</dbReference>
<dbReference type="KEGG" id="soa:G3M56_005980"/>
<evidence type="ECO:0000313" key="13">
    <source>
        <dbReference type="Proteomes" id="UP000475117"/>
    </source>
</evidence>
<proteinExistence type="inferred from homology"/>
<dbReference type="GO" id="GO:0000049">
    <property type="term" value="F:tRNA binding"/>
    <property type="evidence" value="ECO:0007669"/>
    <property type="project" value="TreeGrafter"/>
</dbReference>
<dbReference type="InterPro" id="IPR006675">
    <property type="entry name" value="HDIG_dom"/>
</dbReference>
<evidence type="ECO:0000256" key="8">
    <source>
        <dbReference type="RuleBase" id="RU003953"/>
    </source>
</evidence>
<dbReference type="Pfam" id="PF12627">
    <property type="entry name" value="PolyA_pol_RNAbd"/>
    <property type="match status" value="1"/>
</dbReference>
<dbReference type="Gene3D" id="1.10.3090.10">
    <property type="entry name" value="cca-adding enzyme, domain 2"/>
    <property type="match status" value="1"/>
</dbReference>
<dbReference type="InterPro" id="IPR050264">
    <property type="entry name" value="Bact_CCA-adding_enz_type3_sf"/>
</dbReference>
<evidence type="ECO:0000256" key="7">
    <source>
        <dbReference type="ARBA" id="ARBA00022842"/>
    </source>
</evidence>
<gene>
    <name evidence="12" type="ORF">G3M56_005980</name>
</gene>
<dbReference type="AlphaFoldDB" id="A0A6B3L6A2"/>
<dbReference type="InterPro" id="IPR003607">
    <property type="entry name" value="HD/PDEase_dom"/>
</dbReference>
<dbReference type="InterPro" id="IPR002646">
    <property type="entry name" value="PolA_pol_head_dom"/>
</dbReference>
<keyword evidence="6" id="KW-0547">Nucleotide-binding</keyword>
<sequence>MTDPLRQAACSVVATLTDAGFTAFFAGGCVRDRLMGNHVKDYDIATNATPQQVAAAFSKVRMVGAHFGVALVHYHGFDFEVATFREDGSYGDGRRPDSVCYSTPEKDAHRRDFTINGLFENPATGEVIDFIGGQQDLDARTLRAIGDAETRFAEDYLRMLRAVRFAARFDLKIEESTWVALQAHAPQITQISVERIFAEVRTILTHPNRVRGFDLLVESGLMQHILPEIIQLQGCDQPPEFHPEGDVYQHTRIMLDMIPADASEALVWAVLLHDIAKPATRTVDETGRIRFNGHDRVGAEMAEEILRRLKAPNHLIDAVRPMVARHMTFMNVTKMKRSTLRRFMDAPTFTDEIELHRVDCASSNGITENYEFVLAKRDEFANEPVVPPPLVTGRDLIERGHKPGPNLGKILNEIQTLQLDGQLTTRDDALAWLDANG</sequence>
<dbReference type="EMBL" id="CP066776">
    <property type="protein sequence ID" value="QQL46129.1"/>
    <property type="molecule type" value="Genomic_DNA"/>
</dbReference>
<keyword evidence="3" id="KW-0819">tRNA processing</keyword>
<keyword evidence="5" id="KW-0479">Metal-binding</keyword>
<feature type="domain" description="Poly A polymerase head" evidence="9">
    <location>
        <begin position="23"/>
        <end position="143"/>
    </location>
</feature>
<dbReference type="InterPro" id="IPR043519">
    <property type="entry name" value="NT_sf"/>
</dbReference>
<dbReference type="GO" id="GO:0008033">
    <property type="term" value="P:tRNA processing"/>
    <property type="evidence" value="ECO:0007669"/>
    <property type="project" value="UniProtKB-KW"/>
</dbReference>
<protein>
    <submittedName>
        <fullName evidence="12">CCA tRNA nucleotidyltransferase</fullName>
    </submittedName>
</protein>
<keyword evidence="4" id="KW-0548">Nucleotidyltransferase</keyword>
<dbReference type="PROSITE" id="PS51257">
    <property type="entry name" value="PROKAR_LIPOPROTEIN"/>
    <property type="match status" value="1"/>
</dbReference>
<accession>A0A6B3L6A2</accession>
<keyword evidence="2 8" id="KW-0808">Transferase</keyword>
<evidence type="ECO:0000313" key="12">
    <source>
        <dbReference type="EMBL" id="QQL46129.1"/>
    </source>
</evidence>
<dbReference type="Pfam" id="PF01966">
    <property type="entry name" value="HD"/>
    <property type="match status" value="1"/>
</dbReference>
<evidence type="ECO:0000256" key="2">
    <source>
        <dbReference type="ARBA" id="ARBA00022679"/>
    </source>
</evidence>
<dbReference type="PANTHER" id="PTHR46173:SF1">
    <property type="entry name" value="CCA TRNA NUCLEOTIDYLTRANSFERASE 1, MITOCHONDRIAL"/>
    <property type="match status" value="1"/>
</dbReference>
<feature type="domain" description="HD" evidence="10">
    <location>
        <begin position="247"/>
        <end position="333"/>
    </location>
</feature>
<dbReference type="Gene3D" id="3.30.460.10">
    <property type="entry name" value="Beta Polymerase, domain 2"/>
    <property type="match status" value="1"/>
</dbReference>
<evidence type="ECO:0000256" key="4">
    <source>
        <dbReference type="ARBA" id="ARBA00022695"/>
    </source>
</evidence>
<dbReference type="CDD" id="cd05398">
    <property type="entry name" value="NT_ClassII-CCAase"/>
    <property type="match status" value="1"/>
</dbReference>
<organism evidence="12 13">
    <name type="scientific">Sulfuriroseicoccus oceanibius</name>
    <dbReference type="NCBI Taxonomy" id="2707525"/>
    <lineage>
        <taxon>Bacteria</taxon>
        <taxon>Pseudomonadati</taxon>
        <taxon>Verrucomicrobiota</taxon>
        <taxon>Verrucomicrobiia</taxon>
        <taxon>Verrucomicrobiales</taxon>
        <taxon>Verrucomicrobiaceae</taxon>
        <taxon>Sulfuriroseicoccus</taxon>
    </lineage>
</organism>
<dbReference type="InterPro" id="IPR006674">
    <property type="entry name" value="HD_domain"/>
</dbReference>
<comment type="cofactor">
    <cofactor evidence="1">
        <name>Mg(2+)</name>
        <dbReference type="ChEBI" id="CHEBI:18420"/>
    </cofactor>
</comment>
<dbReference type="CDD" id="cd00077">
    <property type="entry name" value="HDc"/>
    <property type="match status" value="1"/>
</dbReference>
<feature type="domain" description="tRNA nucleotidyltransferase/poly(A) polymerase RNA and SrmB- binding" evidence="11">
    <location>
        <begin position="171"/>
        <end position="229"/>
    </location>
</feature>
<dbReference type="Pfam" id="PF01743">
    <property type="entry name" value="PolyA_pol"/>
    <property type="match status" value="1"/>
</dbReference>
<keyword evidence="13" id="KW-1185">Reference proteome</keyword>
<dbReference type="Proteomes" id="UP000475117">
    <property type="component" value="Chromosome"/>
</dbReference>
<dbReference type="SUPFAM" id="SSF81891">
    <property type="entry name" value="Poly A polymerase C-terminal region-like"/>
    <property type="match status" value="1"/>
</dbReference>
<comment type="similarity">
    <text evidence="8">Belongs to the tRNA nucleotidyltransferase/poly(A) polymerase family.</text>
</comment>
<dbReference type="SUPFAM" id="SSF81301">
    <property type="entry name" value="Nucleotidyltransferase"/>
    <property type="match status" value="1"/>
</dbReference>
<name>A0A6B3L6A2_9BACT</name>